<gene>
    <name evidence="1" type="ORF">M4486_06455</name>
</gene>
<dbReference type="EMBL" id="CP097218">
    <property type="protein sequence ID" value="UQN30933.1"/>
    <property type="molecule type" value="Genomic_DNA"/>
</dbReference>
<evidence type="ECO:0000313" key="1">
    <source>
        <dbReference type="EMBL" id="UQN30933.1"/>
    </source>
</evidence>
<reference evidence="1" key="1">
    <citation type="submission" date="2022-05" db="EMBL/GenBank/DDBJ databases">
        <title>Genomic analysis of Brachybacterium sp. CBA3104.</title>
        <authorList>
            <person name="Roh S.W."/>
            <person name="Kim Y.B."/>
            <person name="Kim Y."/>
        </authorList>
    </citation>
    <scope>NUCLEOTIDE SEQUENCE</scope>
    <source>
        <strain evidence="1">CBA3104</strain>
    </source>
</reference>
<accession>A0ABY4N8Q6</accession>
<sequence length="310" mass="35145">MPVAFPQSALRNLPSARCLYDVCDDRMRRSMRPTLTPWEIWFVPERSFAPGELTIAVAAPTKPIMPLFATDRRIMLHREHGGYLHNAPLVHQEWSWDQLAEVGSTGWTGIRLGWKDGSRTIVRDRKRSVAKNVVERLRRALDVHRAGGSLRENWQGITGMTPQSRDPRIEALEYLRGRDTSSVSGNSWHIMKALERDEVPLSAQQWSRGLTVNSSGTDELLAQGTRIWVMTDRRLLELQGDTSFRVSRQWDARDILGARLRDTERRTTDTLITTAGEIPFPSAPSVERPTMSDIRAVSAINEAVEAIRRG</sequence>
<dbReference type="RefSeq" id="WP_249480330.1">
    <property type="nucleotide sequence ID" value="NZ_CP097218.1"/>
</dbReference>
<keyword evidence="2" id="KW-1185">Reference proteome</keyword>
<evidence type="ECO:0000313" key="2">
    <source>
        <dbReference type="Proteomes" id="UP001055868"/>
    </source>
</evidence>
<proteinExistence type="predicted"/>
<organism evidence="1 2">
    <name type="scientific">Brachybacterium kimchii</name>
    <dbReference type="NCBI Taxonomy" id="2942909"/>
    <lineage>
        <taxon>Bacteria</taxon>
        <taxon>Bacillati</taxon>
        <taxon>Actinomycetota</taxon>
        <taxon>Actinomycetes</taxon>
        <taxon>Micrococcales</taxon>
        <taxon>Dermabacteraceae</taxon>
        <taxon>Brachybacterium</taxon>
    </lineage>
</organism>
<name>A0ABY4N8Q6_9MICO</name>
<protein>
    <recommendedName>
        <fullName evidence="3">YokE-like PH domain-containing protein</fullName>
    </recommendedName>
</protein>
<evidence type="ECO:0008006" key="3">
    <source>
        <dbReference type="Google" id="ProtNLM"/>
    </source>
</evidence>
<dbReference type="Proteomes" id="UP001055868">
    <property type="component" value="Chromosome"/>
</dbReference>